<keyword evidence="3" id="KW-1185">Reference proteome</keyword>
<name>E1QTE5_VULDI</name>
<evidence type="ECO:0000313" key="3">
    <source>
        <dbReference type="Proteomes" id="UP000006681"/>
    </source>
</evidence>
<dbReference type="InterPro" id="IPR002934">
    <property type="entry name" value="Polymerase_NTP_transf_dom"/>
</dbReference>
<protein>
    <submittedName>
        <fullName evidence="2">DNA polymerase beta domain protein region</fullName>
    </submittedName>
</protein>
<dbReference type="Proteomes" id="UP000006681">
    <property type="component" value="Chromosome"/>
</dbReference>
<dbReference type="Pfam" id="PF01909">
    <property type="entry name" value="NTP_transf_2"/>
    <property type="match status" value="1"/>
</dbReference>
<dbReference type="STRING" id="572478.Vdis_1556"/>
<dbReference type="HOGENOM" id="CLU_149109_0_0_2"/>
<dbReference type="KEGG" id="vdi:Vdis_1556"/>
<reference evidence="2 3" key="1">
    <citation type="journal article" date="2010" name="Stand. Genomic Sci.">
        <title>Complete genome sequence of Vulcanisaeta distributa type strain (IC-017).</title>
        <authorList>
            <person name="Mavromatis K."/>
            <person name="Sikorski J."/>
            <person name="Pabst E."/>
            <person name="Teshima H."/>
            <person name="Lapidus A."/>
            <person name="Lucas S."/>
            <person name="Nolan M."/>
            <person name="Glavina Del Rio T."/>
            <person name="Cheng J.F."/>
            <person name="Bruce D."/>
            <person name="Goodwin L."/>
            <person name="Pitluck S."/>
            <person name="Liolios K."/>
            <person name="Ivanova N."/>
            <person name="Mikhailova N."/>
            <person name="Pati A."/>
            <person name="Chen A."/>
            <person name="Palaniappan K."/>
            <person name="Land M."/>
            <person name="Hauser L."/>
            <person name="Chang Y.J."/>
            <person name="Jeffries C.D."/>
            <person name="Rohde M."/>
            <person name="Spring S."/>
            <person name="Goker M."/>
            <person name="Wirth R."/>
            <person name="Woyke T."/>
            <person name="Bristow J."/>
            <person name="Eisen J.A."/>
            <person name="Markowitz V."/>
            <person name="Hugenholtz P."/>
            <person name="Klenk H.P."/>
            <person name="Kyrpides N.C."/>
        </authorList>
    </citation>
    <scope>NUCLEOTIDE SEQUENCE [LARGE SCALE GENOMIC DNA]</scope>
    <source>
        <strain evidence="3">DSM 14429 / JCM 11212 / NBRC 100878 / IC-017</strain>
    </source>
</reference>
<sequence length="121" mass="13490">MLSRIYEVARRNNIKDPNQLVQAINKAINGLNPIAAFIIGSLARGEFVMGMSDIDLVVIVSDEPQFRAKVIGSPLGDVEVVVFTLDEFCKYHMDNNIMLESLRIGIPIIGDPEDLMKQCKQ</sequence>
<accession>E1QTE5</accession>
<organism evidence="2 3">
    <name type="scientific">Vulcanisaeta distributa (strain DSM 14429 / JCM 11212 / NBRC 100878 / IC-017)</name>
    <dbReference type="NCBI Taxonomy" id="572478"/>
    <lineage>
        <taxon>Archaea</taxon>
        <taxon>Thermoproteota</taxon>
        <taxon>Thermoprotei</taxon>
        <taxon>Thermoproteales</taxon>
        <taxon>Thermoproteaceae</taxon>
        <taxon>Vulcanisaeta</taxon>
    </lineage>
</organism>
<dbReference type="Gene3D" id="3.30.460.10">
    <property type="entry name" value="Beta Polymerase, domain 2"/>
    <property type="match status" value="1"/>
</dbReference>
<proteinExistence type="predicted"/>
<reference evidence="3" key="2">
    <citation type="journal article" date="2010" name="Stand. Genomic Sci.">
        <title>Complete genome sequence of Vulcanisaeta distributa type strain (IC-017T).</title>
        <authorList>
            <person name="Mavromatis K."/>
            <person name="Sikorski J."/>
            <person name="Pabst E."/>
            <person name="Teshima H."/>
            <person name="Lapidus A."/>
            <person name="Lucas S."/>
            <person name="Nolan M."/>
            <person name="Glavina Del Rio T."/>
            <person name="Cheng J."/>
            <person name="Bruce D."/>
            <person name="Goodwin L."/>
            <person name="Pitluck S."/>
            <person name="Liolios K."/>
            <person name="Ivanova N."/>
            <person name="Mikhailova N."/>
            <person name="Pati A."/>
            <person name="Chen A."/>
            <person name="Palaniappan K."/>
            <person name="Land M."/>
            <person name="Hauser L."/>
            <person name="Chang Y."/>
            <person name="Jeffries C."/>
            <person name="Rohde M."/>
            <person name="Spring S."/>
            <person name="Goker M."/>
            <person name="Wirth R."/>
            <person name="Woyke T."/>
            <person name="Bristow J."/>
            <person name="Eisen J."/>
            <person name="Markowitz V."/>
            <person name="Hugenholtz P."/>
            <person name="Klenk H."/>
            <person name="Kyrpides N."/>
        </authorList>
    </citation>
    <scope>NUCLEOTIDE SEQUENCE [LARGE SCALE GENOMIC DNA]</scope>
    <source>
        <strain evidence="3">DSM 14429 / JCM 11212 / NBRC 100878 / IC-017</strain>
    </source>
</reference>
<dbReference type="eggNOG" id="arCOG01211">
    <property type="taxonomic scope" value="Archaea"/>
</dbReference>
<evidence type="ECO:0000313" key="2">
    <source>
        <dbReference type="EMBL" id="ADN50938.1"/>
    </source>
</evidence>
<feature type="domain" description="Polymerase nucleotidyl transferase" evidence="1">
    <location>
        <begin position="33"/>
        <end position="65"/>
    </location>
</feature>
<dbReference type="PROSITE" id="PS50152">
    <property type="entry name" value="25A_SYNTH_3"/>
    <property type="match status" value="1"/>
</dbReference>
<evidence type="ECO:0000259" key="1">
    <source>
        <dbReference type="Pfam" id="PF01909"/>
    </source>
</evidence>
<dbReference type="EMBL" id="CP002100">
    <property type="protein sequence ID" value="ADN50938.1"/>
    <property type="molecule type" value="Genomic_DNA"/>
</dbReference>
<gene>
    <name evidence="2" type="ordered locus">Vdis_1556</name>
</gene>
<dbReference type="GO" id="GO:0016779">
    <property type="term" value="F:nucleotidyltransferase activity"/>
    <property type="evidence" value="ECO:0007669"/>
    <property type="project" value="InterPro"/>
</dbReference>
<dbReference type="CDD" id="cd05403">
    <property type="entry name" value="NT_KNTase_like"/>
    <property type="match status" value="1"/>
</dbReference>
<dbReference type="SUPFAM" id="SSF81301">
    <property type="entry name" value="Nucleotidyltransferase"/>
    <property type="match status" value="1"/>
</dbReference>
<dbReference type="InterPro" id="IPR043519">
    <property type="entry name" value="NT_sf"/>
</dbReference>
<dbReference type="AlphaFoldDB" id="E1QTE5"/>